<feature type="domain" description="DUF8039" evidence="2">
    <location>
        <begin position="132"/>
        <end position="197"/>
    </location>
</feature>
<evidence type="ECO:0000313" key="4">
    <source>
        <dbReference type="EMBL" id="CAH9143655.1"/>
    </source>
</evidence>
<feature type="region of interest" description="Disordered" evidence="1">
    <location>
        <begin position="71"/>
        <end position="123"/>
    </location>
</feature>
<dbReference type="SUPFAM" id="SSF54001">
    <property type="entry name" value="Cysteine proteinases"/>
    <property type="match status" value="1"/>
</dbReference>
<dbReference type="InterPro" id="IPR038765">
    <property type="entry name" value="Papain-like_cys_pep_sf"/>
</dbReference>
<dbReference type="Pfam" id="PF26133">
    <property type="entry name" value="DUF8039"/>
    <property type="match status" value="1"/>
</dbReference>
<organism evidence="3 5">
    <name type="scientific">Cuscuta epithymum</name>
    <dbReference type="NCBI Taxonomy" id="186058"/>
    <lineage>
        <taxon>Eukaryota</taxon>
        <taxon>Viridiplantae</taxon>
        <taxon>Streptophyta</taxon>
        <taxon>Embryophyta</taxon>
        <taxon>Tracheophyta</taxon>
        <taxon>Spermatophyta</taxon>
        <taxon>Magnoliopsida</taxon>
        <taxon>eudicotyledons</taxon>
        <taxon>Gunneridae</taxon>
        <taxon>Pentapetalae</taxon>
        <taxon>asterids</taxon>
        <taxon>lamiids</taxon>
        <taxon>Solanales</taxon>
        <taxon>Convolvulaceae</taxon>
        <taxon>Cuscuteae</taxon>
        <taxon>Cuscuta</taxon>
        <taxon>Cuscuta subgen. Cuscuta</taxon>
    </lineage>
</organism>
<proteinExistence type="predicted"/>
<feature type="compositionally biased region" description="Acidic residues" evidence="1">
    <location>
        <begin position="97"/>
        <end position="123"/>
    </location>
</feature>
<dbReference type="AlphaFoldDB" id="A0AAV0DUC8"/>
<dbReference type="PANTHER" id="PTHR33018:SF34">
    <property type="entry name" value="OS02G0472350 PROTEIN"/>
    <property type="match status" value="1"/>
</dbReference>
<dbReference type="Proteomes" id="UP001152523">
    <property type="component" value="Unassembled WGS sequence"/>
</dbReference>
<dbReference type="Gene3D" id="3.40.395.10">
    <property type="entry name" value="Adenoviral Proteinase, Chain A"/>
    <property type="match status" value="1"/>
</dbReference>
<dbReference type="PANTHER" id="PTHR33018">
    <property type="entry name" value="OS10G0338966 PROTEIN-RELATED"/>
    <property type="match status" value="1"/>
</dbReference>
<dbReference type="EMBL" id="CAMAPF010001055">
    <property type="protein sequence ID" value="CAH9143655.1"/>
    <property type="molecule type" value="Genomic_DNA"/>
</dbReference>
<accession>A0AAV0DUC8</accession>
<comment type="caution">
    <text evidence="3">The sequence shown here is derived from an EMBL/GenBank/DDBJ whole genome shotgun (WGS) entry which is preliminary data.</text>
</comment>
<evidence type="ECO:0000313" key="3">
    <source>
        <dbReference type="EMBL" id="CAH9109493.1"/>
    </source>
</evidence>
<keyword evidence="5" id="KW-1185">Reference proteome</keyword>
<name>A0AAV0DUC8_9ASTE</name>
<evidence type="ECO:0000313" key="5">
    <source>
        <dbReference type="Proteomes" id="UP001152523"/>
    </source>
</evidence>
<feature type="region of interest" description="Disordered" evidence="1">
    <location>
        <begin position="198"/>
        <end position="218"/>
    </location>
</feature>
<dbReference type="InterPro" id="IPR058352">
    <property type="entry name" value="DUF8039"/>
</dbReference>
<reference evidence="3" key="1">
    <citation type="submission" date="2022-07" db="EMBL/GenBank/DDBJ databases">
        <authorList>
            <person name="Macas J."/>
            <person name="Novak P."/>
            <person name="Neumann P."/>
        </authorList>
    </citation>
    <scope>NUCLEOTIDE SEQUENCE</scope>
</reference>
<protein>
    <recommendedName>
        <fullName evidence="2">DUF8039 domain-containing protein</fullName>
    </recommendedName>
</protein>
<dbReference type="EMBL" id="CAMAPF010000152">
    <property type="protein sequence ID" value="CAH9109493.1"/>
    <property type="molecule type" value="Genomic_DNA"/>
</dbReference>
<gene>
    <name evidence="3" type="ORF">CEPIT_LOCUS18778</name>
    <name evidence="4" type="ORF">CEPIT_LOCUS40834</name>
</gene>
<evidence type="ECO:0000256" key="1">
    <source>
        <dbReference type="SAM" id="MobiDB-lite"/>
    </source>
</evidence>
<sequence>MAPTLTKRDVDQIKKEMQDEMTEQVTEQVTQKVTQQVTQKVTQQVTEELSKIFDQKLWDELQKLGFTQHQEPQGVACPSPSLAHVSTKGSNAPVDVSESDDDDDHESDDDLDDDLDDDVDDELSPLYVDTPFHLVAMGKVHNLGPTIHHQKIAADFVRVEVVEVIDGAALVPIVSDEVKTVGQAPKQFIQWPKRLVNPNKKAKQAHQKGDDSDQVNATSMHKDPISCLLEMTKRLDGQPIQLILKGDVIGAADISIFLGSEEIMEICAGNQMLSTKILQVWTMYLHKLCSKKSNTHLYGFFDPYIIQDLGNKRDETQTYILTHLKDNKDCYLVPYYYPHHWQLFVLCPKQNIIVFLCSLGNKSKTIVKSVLDMAMQAHQITKNRRSSKPKWIKPVCQMKRGSHECGYHVMRHMDTIISVVVVDSWIETFNVQEPFTEGEINETRERWASFVYDATSTRY</sequence>
<evidence type="ECO:0000259" key="2">
    <source>
        <dbReference type="Pfam" id="PF26133"/>
    </source>
</evidence>